<evidence type="ECO:0000313" key="10">
    <source>
        <dbReference type="EMBL" id="QDX92853.1"/>
    </source>
</evidence>
<keyword evidence="10" id="KW-0808">Transferase</keyword>
<dbReference type="PANTHER" id="PTHR40074">
    <property type="entry name" value="O-ACETYLTRANSFERASE WECH"/>
    <property type="match status" value="1"/>
</dbReference>
<dbReference type="InterPro" id="IPR002656">
    <property type="entry name" value="Acyl_transf_3_dom"/>
</dbReference>
<accession>A0A518V7B8</accession>
<keyword evidence="4 8" id="KW-0812">Transmembrane</keyword>
<evidence type="ECO:0000256" key="6">
    <source>
        <dbReference type="ARBA" id="ARBA00023136"/>
    </source>
</evidence>
<feature type="region of interest" description="Disordered" evidence="7">
    <location>
        <begin position="352"/>
        <end position="373"/>
    </location>
</feature>
<feature type="transmembrane region" description="Helical" evidence="8">
    <location>
        <begin position="217"/>
        <end position="237"/>
    </location>
</feature>
<evidence type="ECO:0000256" key="3">
    <source>
        <dbReference type="ARBA" id="ARBA00022475"/>
    </source>
</evidence>
<feature type="transmembrane region" description="Helical" evidence="8">
    <location>
        <begin position="80"/>
        <end position="100"/>
    </location>
</feature>
<comment type="similarity">
    <text evidence="2">Belongs to the acyltransferase 3 family.</text>
</comment>
<evidence type="ECO:0000256" key="8">
    <source>
        <dbReference type="SAM" id="Phobius"/>
    </source>
</evidence>
<keyword evidence="6 8" id="KW-0472">Membrane</keyword>
<comment type="subcellular location">
    <subcellularLocation>
        <location evidence="1">Cell membrane</location>
        <topology evidence="1">Multi-pass membrane protein</topology>
    </subcellularLocation>
</comment>
<feature type="transmembrane region" description="Helical" evidence="8">
    <location>
        <begin position="319"/>
        <end position="336"/>
    </location>
</feature>
<dbReference type="AlphaFoldDB" id="A0A518V7B8"/>
<proteinExistence type="inferred from homology"/>
<dbReference type="GO" id="GO:0009246">
    <property type="term" value="P:enterobacterial common antigen biosynthetic process"/>
    <property type="evidence" value="ECO:0007669"/>
    <property type="project" value="TreeGrafter"/>
</dbReference>
<feature type="transmembrane region" description="Helical" evidence="8">
    <location>
        <begin position="120"/>
        <end position="137"/>
    </location>
</feature>
<feature type="domain" description="Acyltransferase 3" evidence="9">
    <location>
        <begin position="7"/>
        <end position="337"/>
    </location>
</feature>
<evidence type="ECO:0000256" key="5">
    <source>
        <dbReference type="ARBA" id="ARBA00022989"/>
    </source>
</evidence>
<feature type="transmembrane region" description="Helical" evidence="8">
    <location>
        <begin position="280"/>
        <end position="299"/>
    </location>
</feature>
<evidence type="ECO:0000256" key="7">
    <source>
        <dbReference type="SAM" id="MobiDB-lite"/>
    </source>
</evidence>
<organism evidence="10 11">
    <name type="scientific">Brevibacillus laterosporus</name>
    <name type="common">Bacillus laterosporus</name>
    <dbReference type="NCBI Taxonomy" id="1465"/>
    <lineage>
        <taxon>Bacteria</taxon>
        <taxon>Bacillati</taxon>
        <taxon>Bacillota</taxon>
        <taxon>Bacilli</taxon>
        <taxon>Bacillales</taxon>
        <taxon>Paenibacillaceae</taxon>
        <taxon>Brevibacillus</taxon>
    </lineage>
</organism>
<dbReference type="GO" id="GO:0005886">
    <property type="term" value="C:plasma membrane"/>
    <property type="evidence" value="ECO:0007669"/>
    <property type="project" value="UniProtKB-SubCell"/>
</dbReference>
<sequence length="373" mass="44619">MEHRLREYDFIRVLCVLGVIAIHVTSHFVTRTDFAFIWNQSSRFAVPMFMLLSGFFLFYQDHQLQLHQRPSMKKRIKKLIIPYILWTIIYACYTQSGLLQNENYLMWTDYLFKTLWQGKGYVHLYFMLIVFQFYLLYPWLRSWYYRSPISILLVSFILTVGIQSLVYLSQHAMVGFILPRLWWSYSIPLPIWIFFFIAGMFLAQSRERWENWLKGKTFWLLLAWILTLGLVVIDTMWSRTYTLSIKPSIILYCFICFFLFYNLGRLFYQKTNPLQPVFNWISQQSFLIFLLHPLLLSYLSSLAVANKLEFLWKGNLGIVNQYLITVLITLLFTYLLSRFSWVHLLGGVPPKRRTETASTNVTNKPERATYQKK</sequence>
<reference evidence="10 11" key="1">
    <citation type="submission" date="2018-11" db="EMBL/GenBank/DDBJ databases">
        <title>Phylogenetic determinants of toxin gene distribution in genomes of Brevibacillus laterosporus.</title>
        <authorList>
            <person name="Glare T.R."/>
            <person name="Durrant A."/>
            <person name="Berry C."/>
            <person name="Palma L."/>
            <person name="Ormskirk M."/>
            <person name="Cox M.O."/>
        </authorList>
    </citation>
    <scope>NUCLEOTIDE SEQUENCE [LARGE SCALE GENOMIC DNA]</scope>
    <source>
        <strain evidence="10 11">1821L</strain>
    </source>
</reference>
<feature type="compositionally biased region" description="Basic and acidic residues" evidence="7">
    <location>
        <begin position="364"/>
        <end position="373"/>
    </location>
</feature>
<protein>
    <submittedName>
        <fullName evidence="10">Acyltransferase</fullName>
    </submittedName>
</protein>
<keyword evidence="11" id="KW-1185">Reference proteome</keyword>
<dbReference type="GO" id="GO:0016413">
    <property type="term" value="F:O-acetyltransferase activity"/>
    <property type="evidence" value="ECO:0007669"/>
    <property type="project" value="TreeGrafter"/>
</dbReference>
<name>A0A518V7B8_BRELA</name>
<dbReference type="OrthoDB" id="65129at2"/>
<feature type="transmembrane region" description="Helical" evidence="8">
    <location>
        <begin position="12"/>
        <end position="29"/>
    </location>
</feature>
<keyword evidence="10" id="KW-0012">Acyltransferase</keyword>
<evidence type="ECO:0000259" key="9">
    <source>
        <dbReference type="Pfam" id="PF01757"/>
    </source>
</evidence>
<evidence type="ECO:0000313" key="11">
    <source>
        <dbReference type="Proteomes" id="UP000319432"/>
    </source>
</evidence>
<evidence type="ECO:0000256" key="1">
    <source>
        <dbReference type="ARBA" id="ARBA00004651"/>
    </source>
</evidence>
<evidence type="ECO:0000256" key="2">
    <source>
        <dbReference type="ARBA" id="ARBA00007400"/>
    </source>
</evidence>
<dbReference type="Pfam" id="PF01757">
    <property type="entry name" value="Acyl_transf_3"/>
    <property type="match status" value="1"/>
</dbReference>
<gene>
    <name evidence="10" type="ORF">EEL30_11385</name>
</gene>
<dbReference type="Proteomes" id="UP000319432">
    <property type="component" value="Chromosome"/>
</dbReference>
<keyword evidence="5 8" id="KW-1133">Transmembrane helix</keyword>
<evidence type="ECO:0000256" key="4">
    <source>
        <dbReference type="ARBA" id="ARBA00022692"/>
    </source>
</evidence>
<feature type="transmembrane region" description="Helical" evidence="8">
    <location>
        <begin position="249"/>
        <end position="268"/>
    </location>
</feature>
<dbReference type="EMBL" id="CP033464">
    <property type="protein sequence ID" value="QDX92853.1"/>
    <property type="molecule type" value="Genomic_DNA"/>
</dbReference>
<dbReference type="PANTHER" id="PTHR40074:SF2">
    <property type="entry name" value="O-ACETYLTRANSFERASE WECH"/>
    <property type="match status" value="1"/>
</dbReference>
<feature type="transmembrane region" description="Helical" evidence="8">
    <location>
        <begin position="149"/>
        <end position="170"/>
    </location>
</feature>
<keyword evidence="3" id="KW-1003">Cell membrane</keyword>
<feature type="transmembrane region" description="Helical" evidence="8">
    <location>
        <begin position="182"/>
        <end position="205"/>
    </location>
</feature>
<feature type="transmembrane region" description="Helical" evidence="8">
    <location>
        <begin position="41"/>
        <end position="59"/>
    </location>
</feature>